<organism evidence="2 3">
    <name type="scientific">Trifolium medium</name>
    <dbReference type="NCBI Taxonomy" id="97028"/>
    <lineage>
        <taxon>Eukaryota</taxon>
        <taxon>Viridiplantae</taxon>
        <taxon>Streptophyta</taxon>
        <taxon>Embryophyta</taxon>
        <taxon>Tracheophyta</taxon>
        <taxon>Spermatophyta</taxon>
        <taxon>Magnoliopsida</taxon>
        <taxon>eudicotyledons</taxon>
        <taxon>Gunneridae</taxon>
        <taxon>Pentapetalae</taxon>
        <taxon>rosids</taxon>
        <taxon>fabids</taxon>
        <taxon>Fabales</taxon>
        <taxon>Fabaceae</taxon>
        <taxon>Papilionoideae</taxon>
        <taxon>50 kb inversion clade</taxon>
        <taxon>NPAAA clade</taxon>
        <taxon>Hologalegina</taxon>
        <taxon>IRL clade</taxon>
        <taxon>Trifolieae</taxon>
        <taxon>Trifolium</taxon>
    </lineage>
</organism>
<feature type="region of interest" description="Disordered" evidence="1">
    <location>
        <begin position="16"/>
        <end position="49"/>
    </location>
</feature>
<accession>A0A392V8C0</accession>
<dbReference type="EMBL" id="LXQA011058571">
    <property type="protein sequence ID" value="MCI83085.1"/>
    <property type="molecule type" value="Genomic_DNA"/>
</dbReference>
<comment type="caution">
    <text evidence="2">The sequence shown here is derived from an EMBL/GenBank/DDBJ whole genome shotgun (WGS) entry which is preliminary data.</text>
</comment>
<name>A0A392V8C0_9FABA</name>
<evidence type="ECO:0000313" key="3">
    <source>
        <dbReference type="Proteomes" id="UP000265520"/>
    </source>
</evidence>
<evidence type="ECO:0000256" key="1">
    <source>
        <dbReference type="SAM" id="MobiDB-lite"/>
    </source>
</evidence>
<proteinExistence type="predicted"/>
<dbReference type="AlphaFoldDB" id="A0A392V8C0"/>
<protein>
    <submittedName>
        <fullName evidence="2">Uncharacterized protein</fullName>
    </submittedName>
</protein>
<feature type="compositionally biased region" description="Basic and acidic residues" evidence="1">
    <location>
        <begin position="33"/>
        <end position="49"/>
    </location>
</feature>
<keyword evidence="3" id="KW-1185">Reference proteome</keyword>
<feature type="non-terminal residue" evidence="2">
    <location>
        <position position="1"/>
    </location>
</feature>
<reference evidence="2 3" key="1">
    <citation type="journal article" date="2018" name="Front. Plant Sci.">
        <title>Red Clover (Trifolium pratense) and Zigzag Clover (T. medium) - A Picture of Genomic Similarities and Differences.</title>
        <authorList>
            <person name="Dluhosova J."/>
            <person name="Istvanek J."/>
            <person name="Nedelnik J."/>
            <person name="Repkova J."/>
        </authorList>
    </citation>
    <scope>NUCLEOTIDE SEQUENCE [LARGE SCALE GENOMIC DNA]</scope>
    <source>
        <strain evidence="3">cv. 10/8</strain>
        <tissue evidence="2">Leaf</tissue>
    </source>
</reference>
<sequence>GGEGKECVAEEMEAAAEVGEMGGMKEAGPATADEGKRREGRGWETGEEI</sequence>
<feature type="compositionally biased region" description="Low complexity" evidence="1">
    <location>
        <begin position="16"/>
        <end position="28"/>
    </location>
</feature>
<dbReference type="Proteomes" id="UP000265520">
    <property type="component" value="Unassembled WGS sequence"/>
</dbReference>
<evidence type="ECO:0000313" key="2">
    <source>
        <dbReference type="EMBL" id="MCI83085.1"/>
    </source>
</evidence>